<evidence type="ECO:0000256" key="6">
    <source>
        <dbReference type="ARBA" id="ARBA00022692"/>
    </source>
</evidence>
<protein>
    <recommendedName>
        <fullName evidence="2">Heme transporter BhuA</fullName>
    </recommendedName>
</protein>
<keyword evidence="8" id="KW-0408">Iron</keyword>
<feature type="short sequence motif" description="TonB C-terminal box" evidence="13">
    <location>
        <begin position="913"/>
        <end position="930"/>
    </location>
</feature>
<evidence type="ECO:0000256" key="13">
    <source>
        <dbReference type="PROSITE-ProRule" id="PRU10144"/>
    </source>
</evidence>
<keyword evidence="16" id="KW-0675">Receptor</keyword>
<evidence type="ECO:0000256" key="11">
    <source>
        <dbReference type="ARBA" id="ARBA00023237"/>
    </source>
</evidence>
<dbReference type="SUPFAM" id="SSF56935">
    <property type="entry name" value="Porins"/>
    <property type="match status" value="1"/>
</dbReference>
<dbReference type="GO" id="GO:0033214">
    <property type="term" value="P:siderophore-iron import into cell"/>
    <property type="evidence" value="ECO:0007669"/>
    <property type="project" value="TreeGrafter"/>
</dbReference>
<accession>A0A366E573</accession>
<dbReference type="InterPro" id="IPR011662">
    <property type="entry name" value="Secretin/TonB_short_N"/>
</dbReference>
<name>A0A366E573_9HYPH</name>
<gene>
    <name evidence="16" type="ORF">DFR47_102244</name>
</gene>
<dbReference type="PANTHER" id="PTHR30442">
    <property type="entry name" value="IRON III DICITRATE TRANSPORT PROTEIN FECA"/>
    <property type="match status" value="1"/>
</dbReference>
<evidence type="ECO:0000256" key="10">
    <source>
        <dbReference type="ARBA" id="ARBA00023136"/>
    </source>
</evidence>
<dbReference type="GO" id="GO:0009279">
    <property type="term" value="C:cell outer membrane"/>
    <property type="evidence" value="ECO:0007669"/>
    <property type="project" value="UniProtKB-SubCell"/>
</dbReference>
<dbReference type="InterPro" id="IPR000531">
    <property type="entry name" value="Beta-barrel_TonB"/>
</dbReference>
<dbReference type="Gene3D" id="2.40.170.20">
    <property type="entry name" value="TonB-dependent receptor, beta-barrel domain"/>
    <property type="match status" value="1"/>
</dbReference>
<keyword evidence="9 14" id="KW-0798">TonB box</keyword>
<evidence type="ECO:0000256" key="14">
    <source>
        <dbReference type="RuleBase" id="RU003357"/>
    </source>
</evidence>
<dbReference type="SMART" id="SM00965">
    <property type="entry name" value="STN"/>
    <property type="match status" value="1"/>
</dbReference>
<evidence type="ECO:0000256" key="8">
    <source>
        <dbReference type="ARBA" id="ARBA00023004"/>
    </source>
</evidence>
<keyword evidence="5" id="KW-0410">Iron transport</keyword>
<comment type="subcellular location">
    <subcellularLocation>
        <location evidence="1 12">Cell outer membrane</location>
        <topology evidence="1 12">Multi-pass membrane protein</topology>
    </subcellularLocation>
</comment>
<evidence type="ECO:0000256" key="9">
    <source>
        <dbReference type="ARBA" id="ARBA00023077"/>
    </source>
</evidence>
<dbReference type="Pfam" id="PF07660">
    <property type="entry name" value="STN"/>
    <property type="match status" value="1"/>
</dbReference>
<dbReference type="InterPro" id="IPR012910">
    <property type="entry name" value="Plug_dom"/>
</dbReference>
<dbReference type="EMBL" id="QNRH01000002">
    <property type="protein sequence ID" value="RBO97462.1"/>
    <property type="molecule type" value="Genomic_DNA"/>
</dbReference>
<evidence type="ECO:0000256" key="5">
    <source>
        <dbReference type="ARBA" id="ARBA00022496"/>
    </source>
</evidence>
<proteinExistence type="inferred from homology"/>
<sequence>MTTRMNAGLRPSQFLTALLLNSAAIAALSGGVLLYGSAPVAAQQSASFSYAIASGNLTTALNRFADTSRIRLVYDASVTRGLSTNGVKGTMSAEAALSQLLSGSGISYHFTSPTSVTLNAPSPAATGNAGSVPEGAITLNTITIAGNSAIAAADATYSSPGSSTYLSQEKIELFRGTSTGDFLKGQAGIMTGDNRNSGAIDINIRGMQGFGRVPVVIDGAQQQNTVYRGYSGVASRNYVDPDMIGGVEIVKGPSAGVYGVGATGGVAVMRTLTADDIIKDGQDTGWRVRGSLMSNTSSPPPEGTTGGLYGVTKSYITGCNTTCVIQPIPDDVAKMDMSKFGSKTGFDRPAVLEPSSGSGSVAFAKRWENFELVAAYTRRKIGNYHAGTRGETPRIKKTVNRVVRPGRGGRPDTWIETTSFALDGLNRYRAGEEVLNTSQDNTSYLLKGKFMLEGGHTLDLGYMKYQSKFGELMPSVIIRGEGAVQAPLSDVDVDTYTARYNWKPDNNDLINLTANLWHTKTETDIRTPYEFFGDDYTQGYSDVAKRTGFDLSNETLFDTRWGDVTLNYGGSYTYETLAPSKHRPNTPDGGTLNARDGWRKETSGFISGEWKPLDWLKFDGTLRYTKTHSYDNALTRIPTKNPADAYYLNNEEKSSGFAPIAAVTIEPLDGLQFYTRYAEAIRAPNLFETTSGWSFDASPLLTLKPEHAKNWEFGSNLKLDSVFDGGDELRFKVAYFNNHIDNYLTRTIENKPGENIGSTTMRNLDYAKFKGYEISARYDNGWFFGEASGIYYTGTEFCTTEQTNSPLRPNCFGGGVPSGYAQMHLPPKKSGSVTLGTRWLDEALTVGSRVTYTGKRATELGNATSGGYTAGIEWSQYTLVDIFASYKINDDTTFDFNIDNLTDVYYMDALTLGLMPSPGRTFRASLTAKF</sequence>
<evidence type="ECO:0000256" key="3">
    <source>
        <dbReference type="ARBA" id="ARBA00022448"/>
    </source>
</evidence>
<comment type="similarity">
    <text evidence="12 14">Belongs to the TonB-dependent receptor family.</text>
</comment>
<evidence type="ECO:0000256" key="1">
    <source>
        <dbReference type="ARBA" id="ARBA00004571"/>
    </source>
</evidence>
<dbReference type="PROSITE" id="PS52016">
    <property type="entry name" value="TONB_DEPENDENT_REC_3"/>
    <property type="match status" value="1"/>
</dbReference>
<keyword evidence="11 12" id="KW-0998">Cell outer membrane</keyword>
<dbReference type="Gene3D" id="2.170.130.10">
    <property type="entry name" value="TonB-dependent receptor, plug domain"/>
    <property type="match status" value="1"/>
</dbReference>
<dbReference type="Proteomes" id="UP000252893">
    <property type="component" value="Unassembled WGS sequence"/>
</dbReference>
<dbReference type="PROSITE" id="PS01156">
    <property type="entry name" value="TONB_DEPENDENT_REC_2"/>
    <property type="match status" value="1"/>
</dbReference>
<comment type="caution">
    <text evidence="16">The sequence shown here is derived from an EMBL/GenBank/DDBJ whole genome shotgun (WGS) entry which is preliminary data.</text>
</comment>
<keyword evidence="10 12" id="KW-0472">Membrane</keyword>
<dbReference type="Gene3D" id="3.55.50.30">
    <property type="match status" value="1"/>
</dbReference>
<keyword evidence="4 12" id="KW-1134">Transmembrane beta strand</keyword>
<evidence type="ECO:0000313" key="17">
    <source>
        <dbReference type="Proteomes" id="UP000252893"/>
    </source>
</evidence>
<keyword evidence="6 12" id="KW-0812">Transmembrane</keyword>
<dbReference type="InterPro" id="IPR037066">
    <property type="entry name" value="Plug_dom_sf"/>
</dbReference>
<organism evidence="16 17">
    <name type="scientific">Pseudochrobactrum asaccharolyticum</name>
    <dbReference type="NCBI Taxonomy" id="354351"/>
    <lineage>
        <taxon>Bacteria</taxon>
        <taxon>Pseudomonadati</taxon>
        <taxon>Pseudomonadota</taxon>
        <taxon>Alphaproteobacteria</taxon>
        <taxon>Hyphomicrobiales</taxon>
        <taxon>Brucellaceae</taxon>
        <taxon>Pseudochrobactrum</taxon>
    </lineage>
</organism>
<keyword evidence="3 12" id="KW-0813">Transport</keyword>
<evidence type="ECO:0000313" key="16">
    <source>
        <dbReference type="EMBL" id="RBO97462.1"/>
    </source>
</evidence>
<dbReference type="Pfam" id="PF00593">
    <property type="entry name" value="TonB_dep_Rec_b-barrel"/>
    <property type="match status" value="1"/>
</dbReference>
<evidence type="ECO:0000256" key="7">
    <source>
        <dbReference type="ARBA" id="ARBA00022729"/>
    </source>
</evidence>
<evidence type="ECO:0000259" key="15">
    <source>
        <dbReference type="SMART" id="SM00965"/>
    </source>
</evidence>
<dbReference type="InterPro" id="IPR010917">
    <property type="entry name" value="TonB_rcpt_CS"/>
</dbReference>
<keyword evidence="5" id="KW-0406">Ion transport</keyword>
<dbReference type="InterPro" id="IPR039426">
    <property type="entry name" value="TonB-dep_rcpt-like"/>
</dbReference>
<dbReference type="InterPro" id="IPR036942">
    <property type="entry name" value="Beta-barrel_TonB_sf"/>
</dbReference>
<dbReference type="AlphaFoldDB" id="A0A366E573"/>
<feature type="domain" description="Secretin/TonB short N-terminal" evidence="15">
    <location>
        <begin position="70"/>
        <end position="121"/>
    </location>
</feature>
<evidence type="ECO:0000256" key="12">
    <source>
        <dbReference type="PROSITE-ProRule" id="PRU01360"/>
    </source>
</evidence>
<dbReference type="Pfam" id="PF07715">
    <property type="entry name" value="Plug"/>
    <property type="match status" value="1"/>
</dbReference>
<keyword evidence="7" id="KW-0732">Signal</keyword>
<evidence type="ECO:0000256" key="2">
    <source>
        <dbReference type="ARBA" id="ARBA00021261"/>
    </source>
</evidence>
<evidence type="ECO:0000256" key="4">
    <source>
        <dbReference type="ARBA" id="ARBA00022452"/>
    </source>
</evidence>
<keyword evidence="17" id="KW-1185">Reference proteome</keyword>
<dbReference type="RefSeq" id="WP_170137450.1">
    <property type="nucleotide sequence ID" value="NZ_JBHEEG010000002.1"/>
</dbReference>
<reference evidence="16 17" key="1">
    <citation type="submission" date="2018-06" db="EMBL/GenBank/DDBJ databases">
        <title>Genomic Encyclopedia of Type Strains, Phase IV (KMG-IV): sequencing the most valuable type-strain genomes for metagenomic binning, comparative biology and taxonomic classification.</title>
        <authorList>
            <person name="Goeker M."/>
        </authorList>
    </citation>
    <scope>NUCLEOTIDE SEQUENCE [LARGE SCALE GENOMIC DNA]</scope>
    <source>
        <strain evidence="16 17">DSM 25619</strain>
    </source>
</reference>
<dbReference type="PANTHER" id="PTHR30442:SF0">
    <property type="entry name" value="FE(3+) DICITRATE TRANSPORT PROTEIN FECA"/>
    <property type="match status" value="1"/>
</dbReference>